<dbReference type="Proteomes" id="UP000183071">
    <property type="component" value="Unassembled WGS sequence"/>
</dbReference>
<dbReference type="EMBL" id="LGBR01000001">
    <property type="protein sequence ID" value="KOY52492.1"/>
    <property type="molecule type" value="Genomic_DNA"/>
</dbReference>
<evidence type="ECO:0000313" key="8">
    <source>
        <dbReference type="EMBL" id="KOY52492.1"/>
    </source>
</evidence>
<comment type="caution">
    <text evidence="8">The sequence shown here is derived from an EMBL/GenBank/DDBJ whole genome shotgun (WGS) entry which is preliminary data.</text>
</comment>
<gene>
    <name evidence="8" type="ORF">I602_2052</name>
    <name evidence="9" type="ORF">SAMN05444353_1823</name>
</gene>
<dbReference type="Pfam" id="PF00254">
    <property type="entry name" value="FKBP_C"/>
    <property type="match status" value="1"/>
</dbReference>
<protein>
    <recommendedName>
        <fullName evidence="2 5">peptidylprolyl isomerase</fullName>
        <ecNumber evidence="2 5">5.2.1.8</ecNumber>
    </recommendedName>
</protein>
<comment type="catalytic activity">
    <reaction evidence="1 5">
        <text>[protein]-peptidylproline (omega=180) = [protein]-peptidylproline (omega=0)</text>
        <dbReference type="Rhea" id="RHEA:16237"/>
        <dbReference type="Rhea" id="RHEA-COMP:10747"/>
        <dbReference type="Rhea" id="RHEA-COMP:10748"/>
        <dbReference type="ChEBI" id="CHEBI:83833"/>
        <dbReference type="ChEBI" id="CHEBI:83834"/>
        <dbReference type="EC" id="5.2.1.8"/>
    </reaction>
</comment>
<evidence type="ECO:0000259" key="6">
    <source>
        <dbReference type="PROSITE" id="PS50059"/>
    </source>
</evidence>
<reference evidence="8 10" key="1">
    <citation type="submission" date="2015-07" db="EMBL/GenBank/DDBJ databases">
        <title>Genome of Polaribacter dokdonenesis DSW-5, isolated from seawater off Dokdo in Korea.</title>
        <authorList>
            <person name="Yoon K."/>
            <person name="Song J.Y."/>
            <person name="Kim J.F."/>
        </authorList>
    </citation>
    <scope>NUCLEOTIDE SEQUENCE [LARGE SCALE GENOMIC DNA]</scope>
    <source>
        <strain evidence="8 10">DSW-5</strain>
    </source>
</reference>
<dbReference type="Proteomes" id="UP000037716">
    <property type="component" value="Unassembled WGS sequence"/>
</dbReference>
<keyword evidence="3 5" id="KW-0697">Rotamase</keyword>
<dbReference type="PANTHER" id="PTHR45625:SF4">
    <property type="entry name" value="PEPTIDYLPROLYL ISOMERASE DOMAIN AND WD REPEAT-CONTAINING PROTEIN 1"/>
    <property type="match status" value="1"/>
</dbReference>
<dbReference type="EMBL" id="FNUE01000002">
    <property type="protein sequence ID" value="SEE46567.1"/>
    <property type="molecule type" value="Genomic_DNA"/>
</dbReference>
<dbReference type="InterPro" id="IPR029000">
    <property type="entry name" value="Cyclophilin-like_dom_sf"/>
</dbReference>
<dbReference type="PROSITE" id="PS50059">
    <property type="entry name" value="FKBP_PPIASE"/>
    <property type="match status" value="1"/>
</dbReference>
<name>A0A0M9CH89_9FLAO</name>
<accession>A0A0M9CH89</accession>
<proteinExistence type="predicted"/>
<sequence>MKKGIYSVLFLVLLFSCKPAEYKDLNDGLYAEIQTNKGDILIELYAKDVPMTVANFVALAEGTNNRVADSLKGKKFYDGIRFHRVVDNFIIQGGDPTETGRGTAGYRFGDEFTRNEEGALMYKHNDAGILSMANGGPNSNGSQFFITHKPIPHLDGKHSVFGKTIVNSKQLSALKKQFSDSLALDKAIDSLRMAVVNNIKRLDTIETIKIIRIGAEANSFDEAEVFDRELSEFAESEEDRLKKEKDIETARYSKYLANKDVFLAKMDEAKAKKTDSGLRILKLKSNPSGEKVVDNKPIQAHFTLYTADGKKIQTTEENSKPFVFQLDDEQRPMITGFKEGVKNLRTGEKVRLFIPYYIGFGEAKYGPFPAKSDLVFEVEILEIGK</sequence>
<dbReference type="GO" id="GO:0003755">
    <property type="term" value="F:peptidyl-prolyl cis-trans isomerase activity"/>
    <property type="evidence" value="ECO:0007669"/>
    <property type="project" value="UniProtKB-KW"/>
</dbReference>
<dbReference type="InterPro" id="IPR002130">
    <property type="entry name" value="Cyclophilin-type_PPIase_dom"/>
</dbReference>
<dbReference type="RefSeq" id="WP_053974591.1">
    <property type="nucleotide sequence ID" value="NZ_FNUE01000002.1"/>
</dbReference>
<dbReference type="InterPro" id="IPR044666">
    <property type="entry name" value="Cyclophilin_A-like"/>
</dbReference>
<dbReference type="OrthoDB" id="9807797at2"/>
<evidence type="ECO:0000256" key="4">
    <source>
        <dbReference type="ARBA" id="ARBA00023235"/>
    </source>
</evidence>
<evidence type="ECO:0000313" key="9">
    <source>
        <dbReference type="EMBL" id="SEE46567.1"/>
    </source>
</evidence>
<evidence type="ECO:0000256" key="3">
    <source>
        <dbReference type="ARBA" id="ARBA00023110"/>
    </source>
</evidence>
<evidence type="ECO:0000256" key="2">
    <source>
        <dbReference type="ARBA" id="ARBA00013194"/>
    </source>
</evidence>
<dbReference type="SUPFAM" id="SSF50891">
    <property type="entry name" value="Cyclophilin-like"/>
    <property type="match status" value="1"/>
</dbReference>
<dbReference type="STRING" id="1300348.I602_2052"/>
<dbReference type="AlphaFoldDB" id="A0A0M9CH89"/>
<reference evidence="9 11" key="2">
    <citation type="submission" date="2016-10" db="EMBL/GenBank/DDBJ databases">
        <authorList>
            <person name="Varghese N."/>
            <person name="Submissions S."/>
        </authorList>
    </citation>
    <scope>NUCLEOTIDE SEQUENCE [LARGE SCALE GENOMIC DNA]</scope>
    <source>
        <strain evidence="9 11">DSW-5</strain>
    </source>
</reference>
<keyword evidence="4 5" id="KW-0413">Isomerase</keyword>
<organism evidence="8 10">
    <name type="scientific">Polaribacter dokdonensis DSW-5</name>
    <dbReference type="NCBI Taxonomy" id="1300348"/>
    <lineage>
        <taxon>Bacteria</taxon>
        <taxon>Pseudomonadati</taxon>
        <taxon>Bacteroidota</taxon>
        <taxon>Flavobacteriia</taxon>
        <taxon>Flavobacteriales</taxon>
        <taxon>Flavobacteriaceae</taxon>
    </lineage>
</organism>
<dbReference type="EC" id="5.2.1.8" evidence="2 5"/>
<dbReference type="CDD" id="cd00317">
    <property type="entry name" value="cyclophilin"/>
    <property type="match status" value="1"/>
</dbReference>
<dbReference type="PATRIC" id="fig|1300348.6.peg.2053"/>
<evidence type="ECO:0000259" key="7">
    <source>
        <dbReference type="PROSITE" id="PS50072"/>
    </source>
</evidence>
<dbReference type="Pfam" id="PF00160">
    <property type="entry name" value="Pro_isomerase"/>
    <property type="match status" value="1"/>
</dbReference>
<dbReference type="Gene3D" id="3.10.50.40">
    <property type="match status" value="1"/>
</dbReference>
<dbReference type="PRINTS" id="PR00153">
    <property type="entry name" value="CSAPPISMRASE"/>
</dbReference>
<dbReference type="PANTHER" id="PTHR45625">
    <property type="entry name" value="PEPTIDYL-PROLYL CIS-TRANS ISOMERASE-RELATED"/>
    <property type="match status" value="1"/>
</dbReference>
<evidence type="ECO:0000313" key="11">
    <source>
        <dbReference type="Proteomes" id="UP000183071"/>
    </source>
</evidence>
<keyword evidence="11" id="KW-1185">Reference proteome</keyword>
<dbReference type="InterPro" id="IPR046357">
    <property type="entry name" value="PPIase_dom_sf"/>
</dbReference>
<dbReference type="PROSITE" id="PS51257">
    <property type="entry name" value="PROKAR_LIPOPROTEIN"/>
    <property type="match status" value="1"/>
</dbReference>
<feature type="domain" description="PPIase FKBP-type" evidence="6">
    <location>
        <begin position="295"/>
        <end position="384"/>
    </location>
</feature>
<evidence type="ECO:0000313" key="10">
    <source>
        <dbReference type="Proteomes" id="UP000037716"/>
    </source>
</evidence>
<dbReference type="PROSITE" id="PS50072">
    <property type="entry name" value="CSA_PPIASE_2"/>
    <property type="match status" value="1"/>
</dbReference>
<evidence type="ECO:0000256" key="1">
    <source>
        <dbReference type="ARBA" id="ARBA00000971"/>
    </source>
</evidence>
<feature type="domain" description="PPIase cyclophilin-type" evidence="7">
    <location>
        <begin position="38"/>
        <end position="198"/>
    </location>
</feature>
<evidence type="ECO:0000256" key="5">
    <source>
        <dbReference type="PROSITE-ProRule" id="PRU00277"/>
    </source>
</evidence>
<dbReference type="Gene3D" id="2.40.100.10">
    <property type="entry name" value="Cyclophilin-like"/>
    <property type="match status" value="1"/>
</dbReference>
<dbReference type="SUPFAM" id="SSF54534">
    <property type="entry name" value="FKBP-like"/>
    <property type="match status" value="1"/>
</dbReference>
<dbReference type="InterPro" id="IPR001179">
    <property type="entry name" value="PPIase_FKBP_dom"/>
</dbReference>